<sequence length="103" mass="10907">MKAAVFCAALAAAFATAPSFAQELVARQGDDSVRLSEAACSSELVLRRIEPSAAGEYKAASAVFQGQRFTACWRMMGNVAHLVYEDGDQGIIPVAELKPDLTA</sequence>
<dbReference type="RefSeq" id="WP_201690232.1">
    <property type="nucleotide sequence ID" value="NZ_JAEQND010000007.1"/>
</dbReference>
<evidence type="ECO:0000313" key="3">
    <source>
        <dbReference type="Proteomes" id="UP000622707"/>
    </source>
</evidence>
<organism evidence="2 3">
    <name type="scientific">Ramlibacter alkalitolerans</name>
    <dbReference type="NCBI Taxonomy" id="2039631"/>
    <lineage>
        <taxon>Bacteria</taxon>
        <taxon>Pseudomonadati</taxon>
        <taxon>Pseudomonadota</taxon>
        <taxon>Betaproteobacteria</taxon>
        <taxon>Burkholderiales</taxon>
        <taxon>Comamonadaceae</taxon>
        <taxon>Ramlibacter</taxon>
    </lineage>
</organism>
<keyword evidence="1" id="KW-0732">Signal</keyword>
<reference evidence="2 3" key="1">
    <citation type="journal article" date="2017" name="Int. J. Syst. Evol. Microbiol.">
        <title>Ramlibacter alkalitolerans sp. nov., alkali-tolerant bacterium isolated from soil of ginseng.</title>
        <authorList>
            <person name="Lee D.H."/>
            <person name="Cha C.J."/>
        </authorList>
    </citation>
    <scope>NUCLEOTIDE SEQUENCE [LARGE SCALE GENOMIC DNA]</scope>
    <source>
        <strain evidence="2 3">KACC 19305</strain>
    </source>
</reference>
<protein>
    <submittedName>
        <fullName evidence="2">Uncharacterized protein</fullName>
    </submittedName>
</protein>
<dbReference type="Proteomes" id="UP000622707">
    <property type="component" value="Unassembled WGS sequence"/>
</dbReference>
<keyword evidence="3" id="KW-1185">Reference proteome</keyword>
<name>A0ABS1JPQ8_9BURK</name>
<dbReference type="EMBL" id="JAEQND010000007">
    <property type="protein sequence ID" value="MBL0426198.1"/>
    <property type="molecule type" value="Genomic_DNA"/>
</dbReference>
<comment type="caution">
    <text evidence="2">The sequence shown here is derived from an EMBL/GenBank/DDBJ whole genome shotgun (WGS) entry which is preliminary data.</text>
</comment>
<feature type="chain" id="PRO_5045480485" evidence="1">
    <location>
        <begin position="22"/>
        <end position="103"/>
    </location>
</feature>
<accession>A0ABS1JPQ8</accession>
<evidence type="ECO:0000256" key="1">
    <source>
        <dbReference type="SAM" id="SignalP"/>
    </source>
</evidence>
<proteinExistence type="predicted"/>
<feature type="signal peptide" evidence="1">
    <location>
        <begin position="1"/>
        <end position="21"/>
    </location>
</feature>
<evidence type="ECO:0000313" key="2">
    <source>
        <dbReference type="EMBL" id="MBL0426198.1"/>
    </source>
</evidence>
<gene>
    <name evidence="2" type="ORF">JI746_13875</name>
</gene>